<proteinExistence type="predicted"/>
<reference evidence="2 3" key="1">
    <citation type="submission" date="2018-03" db="EMBL/GenBank/DDBJ databases">
        <title>Genomes of Pezizomycetes fungi and the evolution of truffles.</title>
        <authorList>
            <person name="Murat C."/>
            <person name="Payen T."/>
            <person name="Noel B."/>
            <person name="Kuo A."/>
            <person name="Martin F.M."/>
        </authorList>
    </citation>
    <scope>NUCLEOTIDE SEQUENCE [LARGE SCALE GENOMIC DNA]</scope>
    <source>
        <strain evidence="2">091103-1</strain>
    </source>
</reference>
<evidence type="ECO:0000313" key="3">
    <source>
        <dbReference type="Proteomes" id="UP000246991"/>
    </source>
</evidence>
<gene>
    <name evidence="2" type="ORF">C7212DRAFT_319553</name>
</gene>
<protein>
    <submittedName>
        <fullName evidence="2">Uncharacterized protein</fullName>
    </submittedName>
</protein>
<evidence type="ECO:0000313" key="2">
    <source>
        <dbReference type="EMBL" id="PWW76688.1"/>
    </source>
</evidence>
<feature type="region of interest" description="Disordered" evidence="1">
    <location>
        <begin position="35"/>
        <end position="75"/>
    </location>
</feature>
<dbReference type="EMBL" id="PYWC01000031">
    <property type="protein sequence ID" value="PWW76688.1"/>
    <property type="molecule type" value="Genomic_DNA"/>
</dbReference>
<organism evidence="2 3">
    <name type="scientific">Tuber magnatum</name>
    <name type="common">white Piedmont truffle</name>
    <dbReference type="NCBI Taxonomy" id="42249"/>
    <lineage>
        <taxon>Eukaryota</taxon>
        <taxon>Fungi</taxon>
        <taxon>Dikarya</taxon>
        <taxon>Ascomycota</taxon>
        <taxon>Pezizomycotina</taxon>
        <taxon>Pezizomycetes</taxon>
        <taxon>Pezizales</taxon>
        <taxon>Tuberaceae</taxon>
        <taxon>Tuber</taxon>
    </lineage>
</organism>
<dbReference type="Proteomes" id="UP000246991">
    <property type="component" value="Unassembled WGS sequence"/>
</dbReference>
<keyword evidence="3" id="KW-1185">Reference proteome</keyword>
<accession>A0A317SQM5</accession>
<sequence>MRSAPRLLYISLSRLKKKKRPKQVDDLSYHLSISPVEPREHKAKQSYTHREKKERKKGIKRNKKKQMQTTKQVTK</sequence>
<comment type="caution">
    <text evidence="2">The sequence shown here is derived from an EMBL/GenBank/DDBJ whole genome shotgun (WGS) entry which is preliminary data.</text>
</comment>
<name>A0A317SQM5_9PEZI</name>
<dbReference type="AlphaFoldDB" id="A0A317SQM5"/>
<feature type="compositionally biased region" description="Basic residues" evidence="1">
    <location>
        <begin position="50"/>
        <end position="66"/>
    </location>
</feature>
<evidence type="ECO:0000256" key="1">
    <source>
        <dbReference type="SAM" id="MobiDB-lite"/>
    </source>
</evidence>